<sequence>MNGFGVDIKSAIAENVKRAVTEFERRDDVVTAFGDPVIGYADTKNPLFDMFFTRGLSDHPKGIYRPGSTVVVHFVPYGREVIKAGPASDKWIRAFTESMWLSMRINGVIRETLDTVGRLSSCTNTPTDWNEDTCHEEWSHKMAAFAAGMGPFGPGGCLITEKGFAGRFGSIITDGKYADEYPPLSSKQLEDIYDEIMRQCRWEGFSGVSCGEEMISVCPAGAVSQRGINRKKCQAHCKTIDQYIPSPDICGRCFGCK</sequence>
<dbReference type="AlphaFoldDB" id="A0A9D1L6N6"/>
<comment type="caution">
    <text evidence="1">The sequence shown here is derived from an EMBL/GenBank/DDBJ whole genome shotgun (WGS) entry which is preliminary data.</text>
</comment>
<evidence type="ECO:0000313" key="2">
    <source>
        <dbReference type="Proteomes" id="UP000824090"/>
    </source>
</evidence>
<evidence type="ECO:0000313" key="1">
    <source>
        <dbReference type="EMBL" id="HIU25926.1"/>
    </source>
</evidence>
<dbReference type="EMBL" id="DVMP01000096">
    <property type="protein sequence ID" value="HIU25926.1"/>
    <property type="molecule type" value="Genomic_DNA"/>
</dbReference>
<protein>
    <submittedName>
        <fullName evidence="1">Uncharacterized protein</fullName>
    </submittedName>
</protein>
<reference evidence="1" key="1">
    <citation type="submission" date="2020-10" db="EMBL/GenBank/DDBJ databases">
        <authorList>
            <person name="Gilroy R."/>
        </authorList>
    </citation>
    <scope>NUCLEOTIDE SEQUENCE</scope>
    <source>
        <strain evidence="1">ChiHcec3-6078</strain>
    </source>
</reference>
<name>A0A9D1L6N6_9FIRM</name>
<dbReference type="PANTHER" id="PTHR42827:SF1">
    <property type="entry name" value="IRON-SULFUR CLUSTER-BINDING PROTEIN"/>
    <property type="match status" value="1"/>
</dbReference>
<gene>
    <name evidence="1" type="ORF">IAC50_05475</name>
</gene>
<reference evidence="1" key="2">
    <citation type="journal article" date="2021" name="PeerJ">
        <title>Extensive microbial diversity within the chicken gut microbiome revealed by metagenomics and culture.</title>
        <authorList>
            <person name="Gilroy R."/>
            <person name="Ravi A."/>
            <person name="Getino M."/>
            <person name="Pursley I."/>
            <person name="Horton D.L."/>
            <person name="Alikhan N.F."/>
            <person name="Baker D."/>
            <person name="Gharbi K."/>
            <person name="Hall N."/>
            <person name="Watson M."/>
            <person name="Adriaenssens E.M."/>
            <person name="Foster-Nyarko E."/>
            <person name="Jarju S."/>
            <person name="Secka A."/>
            <person name="Antonio M."/>
            <person name="Oren A."/>
            <person name="Chaudhuri R.R."/>
            <person name="La Ragione R."/>
            <person name="Hildebrand F."/>
            <person name="Pallen M.J."/>
        </authorList>
    </citation>
    <scope>NUCLEOTIDE SEQUENCE</scope>
    <source>
        <strain evidence="1">ChiHcec3-6078</strain>
    </source>
</reference>
<dbReference type="PANTHER" id="PTHR42827">
    <property type="entry name" value="IRON-SULFUR CLUSTER-BINDING PROTEIN-RELATED"/>
    <property type="match status" value="1"/>
</dbReference>
<proteinExistence type="predicted"/>
<accession>A0A9D1L6N6</accession>
<dbReference type="Proteomes" id="UP000824090">
    <property type="component" value="Unassembled WGS sequence"/>
</dbReference>
<organism evidence="1 2">
    <name type="scientific">Candidatus Allocopromorpha excrementigallinarum</name>
    <dbReference type="NCBI Taxonomy" id="2840742"/>
    <lineage>
        <taxon>Bacteria</taxon>
        <taxon>Bacillati</taxon>
        <taxon>Bacillota</taxon>
        <taxon>Clostridia</taxon>
        <taxon>Eubacteriales</taxon>
        <taxon>Eubacteriaceae</taxon>
        <taxon>Eubacteriaceae incertae sedis</taxon>
        <taxon>Candidatus Allocopromorpha</taxon>
    </lineage>
</organism>